<evidence type="ECO:0000256" key="7">
    <source>
        <dbReference type="RuleBase" id="RU363032"/>
    </source>
</evidence>
<reference evidence="9 10" key="1">
    <citation type="submission" date="2023-07" db="EMBL/GenBank/DDBJ databases">
        <title>Sorghum-associated microbial communities from plants grown in Nebraska, USA.</title>
        <authorList>
            <person name="Schachtman D."/>
        </authorList>
    </citation>
    <scope>NUCLEOTIDE SEQUENCE [LARGE SCALE GENOMIC DNA]</scope>
    <source>
        <strain evidence="9 10">BE313</strain>
    </source>
</reference>
<feature type="transmembrane region" description="Helical" evidence="7">
    <location>
        <begin position="171"/>
        <end position="190"/>
    </location>
</feature>
<dbReference type="PANTHER" id="PTHR43163:SF6">
    <property type="entry name" value="DIPEPTIDE TRANSPORT SYSTEM PERMEASE PROTEIN DPPB-RELATED"/>
    <property type="match status" value="1"/>
</dbReference>
<keyword evidence="5 7" id="KW-1133">Transmembrane helix</keyword>
<evidence type="ECO:0000256" key="2">
    <source>
        <dbReference type="ARBA" id="ARBA00022448"/>
    </source>
</evidence>
<evidence type="ECO:0000313" key="10">
    <source>
        <dbReference type="Proteomes" id="UP001180487"/>
    </source>
</evidence>
<proteinExistence type="inferred from homology"/>
<feature type="domain" description="ABC transmembrane type-1" evidence="8">
    <location>
        <begin position="96"/>
        <end position="297"/>
    </location>
</feature>
<protein>
    <submittedName>
        <fullName evidence="9">Peptide/nickel transport system permease protein</fullName>
    </submittedName>
</protein>
<evidence type="ECO:0000256" key="5">
    <source>
        <dbReference type="ARBA" id="ARBA00022989"/>
    </source>
</evidence>
<feature type="transmembrane region" description="Helical" evidence="7">
    <location>
        <begin position="136"/>
        <end position="159"/>
    </location>
</feature>
<evidence type="ECO:0000313" key="9">
    <source>
        <dbReference type="EMBL" id="MDR7376958.1"/>
    </source>
</evidence>
<gene>
    <name evidence="9" type="ORF">J2X19_001616</name>
</gene>
<comment type="caution">
    <text evidence="9">The sequence shown here is derived from an EMBL/GenBank/DDBJ whole genome shotgun (WGS) entry which is preliminary data.</text>
</comment>
<keyword evidence="10" id="KW-1185">Reference proteome</keyword>
<dbReference type="EMBL" id="JAVDXT010000001">
    <property type="protein sequence ID" value="MDR7376958.1"/>
    <property type="molecule type" value="Genomic_DNA"/>
</dbReference>
<keyword evidence="3" id="KW-1003">Cell membrane</keyword>
<keyword evidence="2 7" id="KW-0813">Transport</keyword>
<evidence type="ECO:0000256" key="4">
    <source>
        <dbReference type="ARBA" id="ARBA00022692"/>
    </source>
</evidence>
<organism evidence="9 10">
    <name type="scientific">Rhodoferax ferrireducens</name>
    <dbReference type="NCBI Taxonomy" id="192843"/>
    <lineage>
        <taxon>Bacteria</taxon>
        <taxon>Pseudomonadati</taxon>
        <taxon>Pseudomonadota</taxon>
        <taxon>Betaproteobacteria</taxon>
        <taxon>Burkholderiales</taxon>
        <taxon>Comamonadaceae</taxon>
        <taxon>Rhodoferax</taxon>
    </lineage>
</organism>
<dbReference type="Gene3D" id="1.10.3720.10">
    <property type="entry name" value="MetI-like"/>
    <property type="match status" value="1"/>
</dbReference>
<evidence type="ECO:0000259" key="8">
    <source>
        <dbReference type="PROSITE" id="PS50928"/>
    </source>
</evidence>
<dbReference type="PANTHER" id="PTHR43163">
    <property type="entry name" value="DIPEPTIDE TRANSPORT SYSTEM PERMEASE PROTEIN DPPB-RELATED"/>
    <property type="match status" value="1"/>
</dbReference>
<dbReference type="RefSeq" id="WP_310372286.1">
    <property type="nucleotide sequence ID" value="NZ_JAVDXT010000001.1"/>
</dbReference>
<keyword evidence="4 7" id="KW-0812">Transmembrane</keyword>
<dbReference type="InterPro" id="IPR035906">
    <property type="entry name" value="MetI-like_sf"/>
</dbReference>
<name>A0ABU2C6I4_9BURK</name>
<dbReference type="InterPro" id="IPR045621">
    <property type="entry name" value="BPD_transp_1_N"/>
</dbReference>
<dbReference type="SUPFAM" id="SSF161098">
    <property type="entry name" value="MetI-like"/>
    <property type="match status" value="1"/>
</dbReference>
<dbReference type="Proteomes" id="UP001180487">
    <property type="component" value="Unassembled WGS sequence"/>
</dbReference>
<feature type="transmembrane region" description="Helical" evidence="7">
    <location>
        <begin position="232"/>
        <end position="259"/>
    </location>
</feature>
<feature type="transmembrane region" description="Helical" evidence="7">
    <location>
        <begin position="279"/>
        <end position="300"/>
    </location>
</feature>
<comment type="subcellular location">
    <subcellularLocation>
        <location evidence="1 7">Cell membrane</location>
        <topology evidence="1 7">Multi-pass membrane protein</topology>
    </subcellularLocation>
</comment>
<dbReference type="Pfam" id="PF19300">
    <property type="entry name" value="BPD_transp_1_N"/>
    <property type="match status" value="1"/>
</dbReference>
<dbReference type="CDD" id="cd06261">
    <property type="entry name" value="TM_PBP2"/>
    <property type="match status" value="1"/>
</dbReference>
<keyword evidence="6 7" id="KW-0472">Membrane</keyword>
<dbReference type="Pfam" id="PF00528">
    <property type="entry name" value="BPD_transp_1"/>
    <property type="match status" value="1"/>
</dbReference>
<feature type="transmembrane region" description="Helical" evidence="7">
    <location>
        <begin position="104"/>
        <end position="124"/>
    </location>
</feature>
<evidence type="ECO:0000256" key="6">
    <source>
        <dbReference type="ARBA" id="ARBA00023136"/>
    </source>
</evidence>
<dbReference type="PROSITE" id="PS50928">
    <property type="entry name" value="ABC_TM1"/>
    <property type="match status" value="1"/>
</dbReference>
<dbReference type="InterPro" id="IPR000515">
    <property type="entry name" value="MetI-like"/>
</dbReference>
<evidence type="ECO:0000256" key="3">
    <source>
        <dbReference type="ARBA" id="ARBA00022475"/>
    </source>
</evidence>
<accession>A0ABU2C6I4</accession>
<comment type="similarity">
    <text evidence="7">Belongs to the binding-protein-dependent transport system permease family.</text>
</comment>
<evidence type="ECO:0000256" key="1">
    <source>
        <dbReference type="ARBA" id="ARBA00004651"/>
    </source>
</evidence>
<sequence length="306" mass="32388">MKALLLRMLGVALLVGLLSFALLQSLPGDAAYRIAAGRYGYDMVNSAAAEAVRHELGLDRPLWQQLLAWLADVVQGNFGVSLVSGEPVLAALSHQWGHTVALSLLAWGLALLLGVGLGGAVALLQRPALDRLVGNLALGLRAVPAFVLALLLATLFAVQWDWLPVAGHGDASYYVLPALTLALALAPGLAQTTRHSLAQVLASPYVQFARTKGLPARWVTLRHVLRNAAVPVAAYAGTQLVLLVEGMVVVETFFAWPGIGHALVHAIVARDVPMVQGTALAMGLLFVVLNTAVDALCHWLDPRSAR</sequence>